<dbReference type="Proteomes" id="UP000250266">
    <property type="component" value="Unassembled WGS sequence"/>
</dbReference>
<evidence type="ECO:0000313" key="1">
    <source>
        <dbReference type="EMBL" id="OCK82257.1"/>
    </source>
</evidence>
<evidence type="ECO:0000313" key="2">
    <source>
        <dbReference type="Proteomes" id="UP000250266"/>
    </source>
</evidence>
<sequence length="103" mass="11174">MDICGVRWISITLSARPPSATPIPFTPHQSSATPQPTLFKFHIISSQFPLSSSSLVDLPLGSYLVKFNETVDVPLDVMGQIFVRSSLFRCGALLSTGVMDSAF</sequence>
<organism evidence="1 2">
    <name type="scientific">Lepidopterella palustris CBS 459.81</name>
    <dbReference type="NCBI Taxonomy" id="1314670"/>
    <lineage>
        <taxon>Eukaryota</taxon>
        <taxon>Fungi</taxon>
        <taxon>Dikarya</taxon>
        <taxon>Ascomycota</taxon>
        <taxon>Pezizomycotina</taxon>
        <taxon>Dothideomycetes</taxon>
        <taxon>Pleosporomycetidae</taxon>
        <taxon>Mytilinidiales</taxon>
        <taxon>Argynnaceae</taxon>
        <taxon>Lepidopterella</taxon>
    </lineage>
</organism>
<dbReference type="EMBL" id="KV744894">
    <property type="protein sequence ID" value="OCK82257.1"/>
    <property type="molecule type" value="Genomic_DNA"/>
</dbReference>
<protein>
    <submittedName>
        <fullName evidence="1">Uncharacterized protein</fullName>
    </submittedName>
</protein>
<dbReference type="SUPFAM" id="SSF51283">
    <property type="entry name" value="dUTPase-like"/>
    <property type="match status" value="1"/>
</dbReference>
<dbReference type="AlphaFoldDB" id="A0A8E2EE29"/>
<gene>
    <name evidence="1" type="ORF">K432DRAFT_380611</name>
</gene>
<dbReference type="OrthoDB" id="2874071at2759"/>
<accession>A0A8E2EE29</accession>
<reference evidence="1 2" key="1">
    <citation type="journal article" date="2016" name="Nat. Commun.">
        <title>Ectomycorrhizal ecology is imprinted in the genome of the dominant symbiotic fungus Cenococcum geophilum.</title>
        <authorList>
            <consortium name="DOE Joint Genome Institute"/>
            <person name="Peter M."/>
            <person name="Kohler A."/>
            <person name="Ohm R.A."/>
            <person name="Kuo A."/>
            <person name="Krutzmann J."/>
            <person name="Morin E."/>
            <person name="Arend M."/>
            <person name="Barry K.W."/>
            <person name="Binder M."/>
            <person name="Choi C."/>
            <person name="Clum A."/>
            <person name="Copeland A."/>
            <person name="Grisel N."/>
            <person name="Haridas S."/>
            <person name="Kipfer T."/>
            <person name="LaButti K."/>
            <person name="Lindquist E."/>
            <person name="Lipzen A."/>
            <person name="Maire R."/>
            <person name="Meier B."/>
            <person name="Mihaltcheva S."/>
            <person name="Molinier V."/>
            <person name="Murat C."/>
            <person name="Poggeler S."/>
            <person name="Quandt C.A."/>
            <person name="Sperisen C."/>
            <person name="Tritt A."/>
            <person name="Tisserant E."/>
            <person name="Crous P.W."/>
            <person name="Henrissat B."/>
            <person name="Nehls U."/>
            <person name="Egli S."/>
            <person name="Spatafora J.W."/>
            <person name="Grigoriev I.V."/>
            <person name="Martin F.M."/>
        </authorList>
    </citation>
    <scope>NUCLEOTIDE SEQUENCE [LARGE SCALE GENOMIC DNA]</scope>
    <source>
        <strain evidence="1 2">CBS 459.81</strain>
    </source>
</reference>
<dbReference type="InterPro" id="IPR036157">
    <property type="entry name" value="dUTPase-like_sf"/>
</dbReference>
<keyword evidence="2" id="KW-1185">Reference proteome</keyword>
<dbReference type="Gene3D" id="2.70.40.10">
    <property type="match status" value="1"/>
</dbReference>
<name>A0A8E2EE29_9PEZI</name>
<proteinExistence type="predicted"/>